<organism evidence="3 4">
    <name type="scientific">Streptomyces pathocidini</name>
    <dbReference type="NCBI Taxonomy" id="1650571"/>
    <lineage>
        <taxon>Bacteria</taxon>
        <taxon>Bacillati</taxon>
        <taxon>Actinomycetota</taxon>
        <taxon>Actinomycetes</taxon>
        <taxon>Kitasatosporales</taxon>
        <taxon>Streptomycetaceae</taxon>
        <taxon>Streptomyces</taxon>
    </lineage>
</organism>
<evidence type="ECO:0000313" key="4">
    <source>
        <dbReference type="Proteomes" id="UP001611548"/>
    </source>
</evidence>
<dbReference type="EMBL" id="JBIRWE010000007">
    <property type="protein sequence ID" value="MFI1966146.1"/>
    <property type="molecule type" value="Genomic_DNA"/>
</dbReference>
<proteinExistence type="inferred from homology"/>
<dbReference type="InterPro" id="IPR029062">
    <property type="entry name" value="Class_I_gatase-like"/>
</dbReference>
<dbReference type="Gene3D" id="3.40.50.880">
    <property type="match status" value="1"/>
</dbReference>
<dbReference type="SUPFAM" id="SSF52317">
    <property type="entry name" value="Class I glutamine amidotransferase-like"/>
    <property type="match status" value="1"/>
</dbReference>
<keyword evidence="4" id="KW-1185">Reference proteome</keyword>
<gene>
    <name evidence="3" type="ORF">ACH429_18910</name>
</gene>
<comment type="caution">
    <text evidence="3">The sequence shown here is derived from an EMBL/GenBank/DDBJ whole genome shotgun (WGS) entry which is preliminary data.</text>
</comment>
<dbReference type="RefSeq" id="WP_338058503.1">
    <property type="nucleotide sequence ID" value="NZ_JBIRWE010000007.1"/>
</dbReference>
<name>A0ABW7UU50_9ACTN</name>
<dbReference type="Pfam" id="PF01965">
    <property type="entry name" value="DJ-1_PfpI"/>
    <property type="match status" value="1"/>
</dbReference>
<dbReference type="PANTHER" id="PTHR42733">
    <property type="entry name" value="DJ-1 PROTEIN"/>
    <property type="match status" value="1"/>
</dbReference>
<comment type="similarity">
    <text evidence="1">Belongs to the peptidase C56 family.</text>
</comment>
<feature type="domain" description="DJ-1/PfpI" evidence="2">
    <location>
        <begin position="2"/>
        <end position="91"/>
    </location>
</feature>
<accession>A0ABW7UU50</accession>
<evidence type="ECO:0000259" key="2">
    <source>
        <dbReference type="Pfam" id="PF01965"/>
    </source>
</evidence>
<evidence type="ECO:0000256" key="1">
    <source>
        <dbReference type="ARBA" id="ARBA00008542"/>
    </source>
</evidence>
<reference evidence="3 4" key="1">
    <citation type="submission" date="2024-10" db="EMBL/GenBank/DDBJ databases">
        <title>The Natural Products Discovery Center: Release of the First 8490 Sequenced Strains for Exploring Actinobacteria Biosynthetic Diversity.</title>
        <authorList>
            <person name="Kalkreuter E."/>
            <person name="Kautsar S.A."/>
            <person name="Yang D."/>
            <person name="Bader C.D."/>
            <person name="Teijaro C.N."/>
            <person name="Fluegel L."/>
            <person name="Davis C.M."/>
            <person name="Simpson J.R."/>
            <person name="Lauterbach L."/>
            <person name="Steele A.D."/>
            <person name="Gui C."/>
            <person name="Meng S."/>
            <person name="Li G."/>
            <person name="Viehrig K."/>
            <person name="Ye F."/>
            <person name="Su P."/>
            <person name="Kiefer A.F."/>
            <person name="Nichols A."/>
            <person name="Cepeda A.J."/>
            <person name="Yan W."/>
            <person name="Fan B."/>
            <person name="Jiang Y."/>
            <person name="Adhikari A."/>
            <person name="Zheng C.-J."/>
            <person name="Schuster L."/>
            <person name="Cowan T.M."/>
            <person name="Smanski M.J."/>
            <person name="Chevrette M.G."/>
            <person name="De Carvalho L.P.S."/>
            <person name="Shen B."/>
        </authorList>
    </citation>
    <scope>NUCLEOTIDE SEQUENCE [LARGE SCALE GENOMIC DNA]</scope>
    <source>
        <strain evidence="3 4">NPDC020327</strain>
    </source>
</reference>
<evidence type="ECO:0000313" key="3">
    <source>
        <dbReference type="EMBL" id="MFI1966146.1"/>
    </source>
</evidence>
<dbReference type="InterPro" id="IPR002818">
    <property type="entry name" value="DJ-1/PfpI"/>
</dbReference>
<dbReference type="Proteomes" id="UP001611548">
    <property type="component" value="Unassembled WGS sequence"/>
</dbReference>
<dbReference type="InterPro" id="IPR006286">
    <property type="entry name" value="C56_PfpI-like"/>
</dbReference>
<dbReference type="PANTHER" id="PTHR42733:SF2">
    <property type="entry name" value="DJ-1_THIJ_PFPI FAMILY PROTEIN"/>
    <property type="match status" value="1"/>
</dbReference>
<sequence>MPEYLRHDAEFQRIVKHFFAADKPVAHTCHASIALAPLGVLNGRTTTTFPGVSTEVELGGGTFVDDAPVIDGNLVGVRDWSENAQLFRAFLALLGKTAPVAD</sequence>
<protein>
    <submittedName>
        <fullName evidence="3">DJ-1/PfpI family protein</fullName>
    </submittedName>
</protein>